<proteinExistence type="predicted"/>
<dbReference type="InParanoid" id="A0A0P0WQM9"/>
<feature type="signal peptide" evidence="1">
    <location>
        <begin position="1"/>
        <end position="17"/>
    </location>
</feature>
<evidence type="ECO:0000313" key="3">
    <source>
        <dbReference type="Proteomes" id="UP000059680"/>
    </source>
</evidence>
<organism evidence="2 3">
    <name type="scientific">Oryza sativa subsp. japonica</name>
    <name type="common">Rice</name>
    <dbReference type="NCBI Taxonomy" id="39947"/>
    <lineage>
        <taxon>Eukaryota</taxon>
        <taxon>Viridiplantae</taxon>
        <taxon>Streptophyta</taxon>
        <taxon>Embryophyta</taxon>
        <taxon>Tracheophyta</taxon>
        <taxon>Spermatophyta</taxon>
        <taxon>Magnoliopsida</taxon>
        <taxon>Liliopsida</taxon>
        <taxon>Poales</taxon>
        <taxon>Poaceae</taxon>
        <taxon>BOP clade</taxon>
        <taxon>Oryzoideae</taxon>
        <taxon>Oryzeae</taxon>
        <taxon>Oryzinae</taxon>
        <taxon>Oryza</taxon>
        <taxon>Oryza sativa</taxon>
    </lineage>
</organism>
<reference evidence="2 3" key="3">
    <citation type="journal article" date="2013" name="Rice">
        <title>Improvement of the Oryza sativa Nipponbare reference genome using next generation sequence and optical map data.</title>
        <authorList>
            <person name="Kawahara Y."/>
            <person name="de la Bastide M."/>
            <person name="Hamilton J.P."/>
            <person name="Kanamori H."/>
            <person name="McCombie W.R."/>
            <person name="Ouyang S."/>
            <person name="Schwartz D.C."/>
            <person name="Tanaka T."/>
            <person name="Wu J."/>
            <person name="Zhou S."/>
            <person name="Childs K.L."/>
            <person name="Davidson R.M."/>
            <person name="Lin H."/>
            <person name="Quesada-Ocampo L."/>
            <person name="Vaillancourt B."/>
            <person name="Sakai H."/>
            <person name="Lee S.S."/>
            <person name="Kim J."/>
            <person name="Numa H."/>
            <person name="Itoh T."/>
            <person name="Buell C.R."/>
            <person name="Matsumoto T."/>
        </authorList>
    </citation>
    <scope>NUCLEOTIDE SEQUENCE [LARGE SCALE GENOMIC DNA]</scope>
    <source>
        <strain evidence="3">cv. Nipponbare</strain>
    </source>
</reference>
<protein>
    <submittedName>
        <fullName evidence="2">Os05g0554601 protein</fullName>
    </submittedName>
</protein>
<feature type="non-terminal residue" evidence="2">
    <location>
        <position position="1"/>
    </location>
</feature>
<dbReference type="AlphaFoldDB" id="A0A0P0WQM9"/>
<name>A0A0P0WQM9_ORYSJ</name>
<feature type="chain" id="PRO_5006056830" evidence="1">
    <location>
        <begin position="18"/>
        <end position="42"/>
    </location>
</feature>
<sequence length="42" mass="4844">FLLLLLPCFSFFGFLRSSKMRGFLARGLGFYLVSDLDAFMVF</sequence>
<reference evidence="3" key="1">
    <citation type="journal article" date="2005" name="Nature">
        <title>The map-based sequence of the rice genome.</title>
        <authorList>
            <consortium name="International rice genome sequencing project (IRGSP)"/>
            <person name="Matsumoto T."/>
            <person name="Wu J."/>
            <person name="Kanamori H."/>
            <person name="Katayose Y."/>
            <person name="Fujisawa M."/>
            <person name="Namiki N."/>
            <person name="Mizuno H."/>
            <person name="Yamamoto K."/>
            <person name="Antonio B.A."/>
            <person name="Baba T."/>
            <person name="Sakata K."/>
            <person name="Nagamura Y."/>
            <person name="Aoki H."/>
            <person name="Arikawa K."/>
            <person name="Arita K."/>
            <person name="Bito T."/>
            <person name="Chiden Y."/>
            <person name="Fujitsuka N."/>
            <person name="Fukunaka R."/>
            <person name="Hamada M."/>
            <person name="Harada C."/>
            <person name="Hayashi A."/>
            <person name="Hijishita S."/>
            <person name="Honda M."/>
            <person name="Hosokawa S."/>
            <person name="Ichikawa Y."/>
            <person name="Idonuma A."/>
            <person name="Iijima M."/>
            <person name="Ikeda M."/>
            <person name="Ikeno M."/>
            <person name="Ito K."/>
            <person name="Ito S."/>
            <person name="Ito T."/>
            <person name="Ito Y."/>
            <person name="Ito Y."/>
            <person name="Iwabuchi A."/>
            <person name="Kamiya K."/>
            <person name="Karasawa W."/>
            <person name="Kurita K."/>
            <person name="Katagiri S."/>
            <person name="Kikuta A."/>
            <person name="Kobayashi H."/>
            <person name="Kobayashi N."/>
            <person name="Machita K."/>
            <person name="Maehara T."/>
            <person name="Masukawa M."/>
            <person name="Mizubayashi T."/>
            <person name="Mukai Y."/>
            <person name="Nagasaki H."/>
            <person name="Nagata Y."/>
            <person name="Naito S."/>
            <person name="Nakashima M."/>
            <person name="Nakama Y."/>
            <person name="Nakamichi Y."/>
            <person name="Nakamura M."/>
            <person name="Meguro A."/>
            <person name="Negishi M."/>
            <person name="Ohta I."/>
            <person name="Ohta T."/>
            <person name="Okamoto M."/>
            <person name="Ono N."/>
            <person name="Saji S."/>
            <person name="Sakaguchi M."/>
            <person name="Sakai K."/>
            <person name="Shibata M."/>
            <person name="Shimokawa T."/>
            <person name="Song J."/>
            <person name="Takazaki Y."/>
            <person name="Terasawa K."/>
            <person name="Tsugane M."/>
            <person name="Tsuji K."/>
            <person name="Ueda S."/>
            <person name="Waki K."/>
            <person name="Yamagata H."/>
            <person name="Yamamoto M."/>
            <person name="Yamamoto S."/>
            <person name="Yamane H."/>
            <person name="Yoshiki S."/>
            <person name="Yoshihara R."/>
            <person name="Yukawa K."/>
            <person name="Zhong H."/>
            <person name="Yano M."/>
            <person name="Yuan Q."/>
            <person name="Ouyang S."/>
            <person name="Liu J."/>
            <person name="Jones K.M."/>
            <person name="Gansberger K."/>
            <person name="Moffat K."/>
            <person name="Hill J."/>
            <person name="Bera J."/>
            <person name="Fadrosh D."/>
            <person name="Jin S."/>
            <person name="Johri S."/>
            <person name="Kim M."/>
            <person name="Overton L."/>
            <person name="Reardon M."/>
            <person name="Tsitrin T."/>
            <person name="Vuong H."/>
            <person name="Weaver B."/>
            <person name="Ciecko A."/>
            <person name="Tallon L."/>
            <person name="Jackson J."/>
            <person name="Pai G."/>
            <person name="Aken S.V."/>
            <person name="Utterback T."/>
            <person name="Reidmuller S."/>
            <person name="Feldblyum T."/>
            <person name="Hsiao J."/>
            <person name="Zismann V."/>
            <person name="Iobst S."/>
            <person name="de Vazeille A.R."/>
            <person name="Buell C.R."/>
            <person name="Ying K."/>
            <person name="Li Y."/>
            <person name="Lu T."/>
            <person name="Huang Y."/>
            <person name="Zhao Q."/>
            <person name="Feng Q."/>
            <person name="Zhang L."/>
            <person name="Zhu J."/>
            <person name="Weng Q."/>
            <person name="Mu J."/>
            <person name="Lu Y."/>
            <person name="Fan D."/>
            <person name="Liu Y."/>
            <person name="Guan J."/>
            <person name="Zhang Y."/>
            <person name="Yu S."/>
            <person name="Liu X."/>
            <person name="Zhang Y."/>
            <person name="Hong G."/>
            <person name="Han B."/>
            <person name="Choisne N."/>
            <person name="Demange N."/>
            <person name="Orjeda G."/>
            <person name="Samain S."/>
            <person name="Cattolico L."/>
            <person name="Pelletier E."/>
            <person name="Couloux A."/>
            <person name="Segurens B."/>
            <person name="Wincker P."/>
            <person name="D'Hont A."/>
            <person name="Scarpelli C."/>
            <person name="Weissenbach J."/>
            <person name="Salanoubat M."/>
            <person name="Quetier F."/>
            <person name="Yu Y."/>
            <person name="Kim H.R."/>
            <person name="Rambo T."/>
            <person name="Currie J."/>
            <person name="Collura K."/>
            <person name="Luo M."/>
            <person name="Yang T."/>
            <person name="Ammiraju J.S.S."/>
            <person name="Engler F."/>
            <person name="Soderlund C."/>
            <person name="Wing R.A."/>
            <person name="Palmer L.E."/>
            <person name="de la Bastide M."/>
            <person name="Spiegel L."/>
            <person name="Nascimento L."/>
            <person name="Zutavern T."/>
            <person name="O'Shaughnessy A."/>
            <person name="Dike S."/>
            <person name="Dedhia N."/>
            <person name="Preston R."/>
            <person name="Balija V."/>
            <person name="McCombie W.R."/>
            <person name="Chow T."/>
            <person name="Chen H."/>
            <person name="Chung M."/>
            <person name="Chen C."/>
            <person name="Shaw J."/>
            <person name="Wu H."/>
            <person name="Hsiao K."/>
            <person name="Chao Y."/>
            <person name="Chu M."/>
            <person name="Cheng C."/>
            <person name="Hour A."/>
            <person name="Lee P."/>
            <person name="Lin S."/>
            <person name="Lin Y."/>
            <person name="Liou J."/>
            <person name="Liu S."/>
            <person name="Hsing Y."/>
            <person name="Raghuvanshi S."/>
            <person name="Mohanty A."/>
            <person name="Bharti A.K."/>
            <person name="Gaur A."/>
            <person name="Gupta V."/>
            <person name="Kumar D."/>
            <person name="Ravi V."/>
            <person name="Vij S."/>
            <person name="Kapur A."/>
            <person name="Khurana P."/>
            <person name="Khurana P."/>
            <person name="Khurana J.P."/>
            <person name="Tyagi A.K."/>
            <person name="Gaikwad K."/>
            <person name="Singh A."/>
            <person name="Dalal V."/>
            <person name="Srivastava S."/>
            <person name="Dixit A."/>
            <person name="Pal A.K."/>
            <person name="Ghazi I.A."/>
            <person name="Yadav M."/>
            <person name="Pandit A."/>
            <person name="Bhargava A."/>
            <person name="Sureshbabu K."/>
            <person name="Batra K."/>
            <person name="Sharma T.R."/>
            <person name="Mohapatra T."/>
            <person name="Singh N.K."/>
            <person name="Messing J."/>
            <person name="Nelson A.B."/>
            <person name="Fuks G."/>
            <person name="Kavchok S."/>
            <person name="Keizer G."/>
            <person name="Linton E."/>
            <person name="Llaca V."/>
            <person name="Song R."/>
            <person name="Tanyolac B."/>
            <person name="Young S."/>
            <person name="Ho-Il K."/>
            <person name="Hahn J.H."/>
            <person name="Sangsakoo G."/>
            <person name="Vanavichit A."/>
            <person name="de Mattos Luiz.A.T."/>
            <person name="Zimmer P.D."/>
            <person name="Malone G."/>
            <person name="Dellagostin O."/>
            <person name="de Oliveira A.C."/>
            <person name="Bevan M."/>
            <person name="Bancroft I."/>
            <person name="Minx P."/>
            <person name="Cordum H."/>
            <person name="Wilson R."/>
            <person name="Cheng Z."/>
            <person name="Jin W."/>
            <person name="Jiang J."/>
            <person name="Leong S.A."/>
            <person name="Iwama H."/>
            <person name="Gojobori T."/>
            <person name="Itoh T."/>
            <person name="Niimura Y."/>
            <person name="Fujii Y."/>
            <person name="Habara T."/>
            <person name="Sakai H."/>
            <person name="Sato Y."/>
            <person name="Wilson G."/>
            <person name="Kumar K."/>
            <person name="McCouch S."/>
            <person name="Juretic N."/>
            <person name="Hoen D."/>
            <person name="Wright S."/>
            <person name="Bruskiewich R."/>
            <person name="Bureau T."/>
            <person name="Miyao A."/>
            <person name="Hirochika H."/>
            <person name="Nishikawa T."/>
            <person name="Kadowaki K."/>
            <person name="Sugiura M."/>
            <person name="Burr B."/>
            <person name="Sasaki T."/>
        </authorList>
    </citation>
    <scope>NUCLEOTIDE SEQUENCE [LARGE SCALE GENOMIC DNA]</scope>
    <source>
        <strain evidence="3">cv. Nipponbare</strain>
    </source>
</reference>
<gene>
    <name evidence="2" type="ordered locus">Os05g0554601</name>
    <name evidence="2" type="ORF">OSNPB_050554601</name>
</gene>
<dbReference type="PaxDb" id="39947-A0A0P0WQM9"/>
<evidence type="ECO:0000313" key="2">
    <source>
        <dbReference type="EMBL" id="BAS95252.1"/>
    </source>
</evidence>
<dbReference type="Gramene" id="Os05t0554601-00">
    <property type="protein sequence ID" value="Os05t0554601-00"/>
    <property type="gene ID" value="Os05g0554601"/>
</dbReference>
<reference evidence="2 3" key="2">
    <citation type="journal article" date="2013" name="Plant Cell Physiol.">
        <title>Rice Annotation Project Database (RAP-DB): an integrative and interactive database for rice genomics.</title>
        <authorList>
            <person name="Sakai H."/>
            <person name="Lee S.S."/>
            <person name="Tanaka T."/>
            <person name="Numa H."/>
            <person name="Kim J."/>
            <person name="Kawahara Y."/>
            <person name="Wakimoto H."/>
            <person name="Yang C.C."/>
            <person name="Iwamoto M."/>
            <person name="Abe T."/>
            <person name="Yamada Y."/>
            <person name="Muto A."/>
            <person name="Inokuchi H."/>
            <person name="Ikemura T."/>
            <person name="Matsumoto T."/>
            <person name="Sasaki T."/>
            <person name="Itoh T."/>
        </authorList>
    </citation>
    <scope>NUCLEOTIDE SEQUENCE [LARGE SCALE GENOMIC DNA]</scope>
    <source>
        <strain evidence="3">cv. Nipponbare</strain>
    </source>
</reference>
<dbReference type="Proteomes" id="UP000059680">
    <property type="component" value="Chromosome 5"/>
</dbReference>
<accession>A0A0P0WQM9</accession>
<dbReference type="EMBL" id="AP014961">
    <property type="protein sequence ID" value="BAS95252.1"/>
    <property type="molecule type" value="Genomic_DNA"/>
</dbReference>
<keyword evidence="3" id="KW-1185">Reference proteome</keyword>
<evidence type="ECO:0000256" key="1">
    <source>
        <dbReference type="SAM" id="SignalP"/>
    </source>
</evidence>
<keyword evidence="1" id="KW-0732">Signal</keyword>